<name>A0ABV1Y0B8_9ACTN</name>
<evidence type="ECO:0000256" key="1">
    <source>
        <dbReference type="SAM" id="MobiDB-lite"/>
    </source>
</evidence>
<keyword evidence="4" id="KW-1185">Reference proteome</keyword>
<gene>
    <name evidence="3" type="ORF">ABT384_32175</name>
</gene>
<reference evidence="3 4" key="1">
    <citation type="submission" date="2024-06" db="EMBL/GenBank/DDBJ databases">
        <title>The Natural Products Discovery Center: Release of the First 8490 Sequenced Strains for Exploring Actinobacteria Biosynthetic Diversity.</title>
        <authorList>
            <person name="Kalkreuter E."/>
            <person name="Kautsar S.A."/>
            <person name="Yang D."/>
            <person name="Bader C.D."/>
            <person name="Teijaro C.N."/>
            <person name="Fluegel L."/>
            <person name="Davis C.M."/>
            <person name="Simpson J.R."/>
            <person name="Lauterbach L."/>
            <person name="Steele A.D."/>
            <person name="Gui C."/>
            <person name="Meng S."/>
            <person name="Li G."/>
            <person name="Viehrig K."/>
            <person name="Ye F."/>
            <person name="Su P."/>
            <person name="Kiefer A.F."/>
            <person name="Nichols A."/>
            <person name="Cepeda A.J."/>
            <person name="Yan W."/>
            <person name="Fan B."/>
            <person name="Jiang Y."/>
            <person name="Adhikari A."/>
            <person name="Zheng C.-J."/>
            <person name="Schuster L."/>
            <person name="Cowan T.M."/>
            <person name="Smanski M.J."/>
            <person name="Chevrette M.G."/>
            <person name="De Carvalho L.P.S."/>
            <person name="Shen B."/>
        </authorList>
    </citation>
    <scope>NUCLEOTIDE SEQUENCE [LARGE SCALE GENOMIC DNA]</scope>
    <source>
        <strain evidence="3 4">NPDC000155</strain>
    </source>
</reference>
<feature type="region of interest" description="Disordered" evidence="1">
    <location>
        <begin position="88"/>
        <end position="115"/>
    </location>
</feature>
<dbReference type="RefSeq" id="WP_190074052.1">
    <property type="nucleotide sequence ID" value="NZ_BNBM01000017.1"/>
</dbReference>
<evidence type="ECO:0000313" key="3">
    <source>
        <dbReference type="EMBL" id="MER7377297.1"/>
    </source>
</evidence>
<organism evidence="3 4">
    <name type="scientific">Streptomyces lanatus</name>
    <dbReference type="NCBI Taxonomy" id="66900"/>
    <lineage>
        <taxon>Bacteria</taxon>
        <taxon>Bacillati</taxon>
        <taxon>Actinomycetota</taxon>
        <taxon>Actinomycetes</taxon>
        <taxon>Kitasatosporales</taxon>
        <taxon>Streptomycetaceae</taxon>
        <taxon>Streptomyces</taxon>
    </lineage>
</organism>
<dbReference type="Proteomes" id="UP001486207">
    <property type="component" value="Unassembled WGS sequence"/>
</dbReference>
<keyword evidence="2" id="KW-0472">Membrane</keyword>
<evidence type="ECO:0000313" key="4">
    <source>
        <dbReference type="Proteomes" id="UP001486207"/>
    </source>
</evidence>
<protein>
    <recommendedName>
        <fullName evidence="5">Secreted protein</fullName>
    </recommendedName>
</protein>
<evidence type="ECO:0000256" key="2">
    <source>
        <dbReference type="SAM" id="Phobius"/>
    </source>
</evidence>
<feature type="transmembrane region" description="Helical" evidence="2">
    <location>
        <begin position="16"/>
        <end position="34"/>
    </location>
</feature>
<keyword evidence="2" id="KW-0812">Transmembrane</keyword>
<dbReference type="EMBL" id="JBEPFB010000017">
    <property type="protein sequence ID" value="MER7377297.1"/>
    <property type="molecule type" value="Genomic_DNA"/>
</dbReference>
<sequence>MGVIDSQWWSMRWPAVLLWCATAVCCGVVLWYGAGRLVKAWRRRNRPGHAVSGRCFYLDEEEVKDVADLLHIPRSDVQVSEEVNAKRGAGVTGTLPGAGAKLEQSAGSSTKTERKDVNTPMKTISLIMDRLWEQDRVVDADLVKERIALTAALADELRDTAATDGVALTDVRGGTYLSVSGLFTVQRTDRDDFVLRARYGTGATAAQVKIVCEQPWVRRRFPVDTYSEDEKFPATCLGLVRSWNDRTQELTLDPVAIFQW</sequence>
<proteinExistence type="predicted"/>
<comment type="caution">
    <text evidence="3">The sequence shown here is derived from an EMBL/GenBank/DDBJ whole genome shotgun (WGS) entry which is preliminary data.</text>
</comment>
<evidence type="ECO:0008006" key="5">
    <source>
        <dbReference type="Google" id="ProtNLM"/>
    </source>
</evidence>
<accession>A0ABV1Y0B8</accession>
<keyword evidence="2" id="KW-1133">Transmembrane helix</keyword>